<organism evidence="1 2">
    <name type="scientific">Bacillus norwichensis</name>
    <dbReference type="NCBI Taxonomy" id="2762217"/>
    <lineage>
        <taxon>Bacteria</taxon>
        <taxon>Bacillati</taxon>
        <taxon>Bacillota</taxon>
        <taxon>Bacilli</taxon>
        <taxon>Bacillales</taxon>
        <taxon>Bacillaceae</taxon>
        <taxon>Bacillus</taxon>
    </lineage>
</organism>
<name>A0ABR8VMN2_9BACI</name>
<comment type="caution">
    <text evidence="1">The sequence shown here is derived from an EMBL/GenBank/DDBJ whole genome shotgun (WGS) entry which is preliminary data.</text>
</comment>
<reference evidence="1 2" key="1">
    <citation type="submission" date="2020-08" db="EMBL/GenBank/DDBJ databases">
        <title>A Genomic Blueprint of the Chicken Gut Microbiome.</title>
        <authorList>
            <person name="Gilroy R."/>
            <person name="Ravi A."/>
            <person name="Getino M."/>
            <person name="Pursley I."/>
            <person name="Horton D.L."/>
            <person name="Alikhan N.-F."/>
            <person name="Baker D."/>
            <person name="Gharbi K."/>
            <person name="Hall N."/>
            <person name="Watson M."/>
            <person name="Adriaenssens E.M."/>
            <person name="Foster-Nyarko E."/>
            <person name="Jarju S."/>
            <person name="Secka A."/>
            <person name="Antonio M."/>
            <person name="Oren A."/>
            <person name="Chaudhuri R."/>
            <person name="La Ragione R.M."/>
            <person name="Hildebrand F."/>
            <person name="Pallen M.J."/>
        </authorList>
    </citation>
    <scope>NUCLEOTIDE SEQUENCE [LARGE SCALE GENOMIC DNA]</scope>
    <source>
        <strain evidence="1 2">Sa1BUA2</strain>
    </source>
</reference>
<proteinExistence type="predicted"/>
<dbReference type="RefSeq" id="WP_191813155.1">
    <property type="nucleotide sequence ID" value="NZ_JACSPV010000019.1"/>
</dbReference>
<protein>
    <recommendedName>
        <fullName evidence="3">AP2 domain-containing protein</fullName>
    </recommendedName>
</protein>
<evidence type="ECO:0008006" key="3">
    <source>
        <dbReference type="Google" id="ProtNLM"/>
    </source>
</evidence>
<gene>
    <name evidence="1" type="ORF">H9631_12225</name>
</gene>
<evidence type="ECO:0000313" key="2">
    <source>
        <dbReference type="Proteomes" id="UP000648182"/>
    </source>
</evidence>
<dbReference type="Proteomes" id="UP000648182">
    <property type="component" value="Unassembled WGS sequence"/>
</dbReference>
<accession>A0ABR8VMN2</accession>
<keyword evidence="2" id="KW-1185">Reference proteome</keyword>
<sequence length="175" mass="20065">MGAFIDITGNKFGRLTAIKRIGTKRGSALWLCECECGNTAEVNTSRLNSGNTKSCGCIHTEQLAKRNRKNRTHGDADSRLYGVWHGMKQRCYDINRKDYHAYGGRGITVCDEWKDSYSAFQKWALENGYDGEAPYMQCTLDRIDVNAPYAPWNCRWVDAKTQANNRRRRKEKVIK</sequence>
<evidence type="ECO:0000313" key="1">
    <source>
        <dbReference type="EMBL" id="MBD8005846.1"/>
    </source>
</evidence>
<dbReference type="EMBL" id="JACSPV010000019">
    <property type="protein sequence ID" value="MBD8005846.1"/>
    <property type="molecule type" value="Genomic_DNA"/>
</dbReference>